<dbReference type="GO" id="GO:0043546">
    <property type="term" value="F:molybdopterin cofactor binding"/>
    <property type="evidence" value="ECO:0007669"/>
    <property type="project" value="TreeGrafter"/>
</dbReference>
<proteinExistence type="inferred from homology"/>
<comment type="subunit">
    <text evidence="6">Homodimer.</text>
</comment>
<comment type="function">
    <text evidence="4">Nitrate reductase is a key enzyme involved in the first step of nitrate assimilation in plants, fungi and bacteria.</text>
</comment>
<dbReference type="SUPFAM" id="SSF52343">
    <property type="entry name" value="Ferredoxin reductase-like, C-terminal NADP-linked domain"/>
    <property type="match status" value="1"/>
</dbReference>
<keyword evidence="9" id="KW-0285">Flavoprotein</keyword>
<dbReference type="SUPFAM" id="SSF63380">
    <property type="entry name" value="Riboflavin synthase domain-like"/>
    <property type="match status" value="1"/>
</dbReference>
<dbReference type="FunFam" id="3.10.120.10:FF:000007">
    <property type="entry name" value="Sulfite oxidase, mitochondrial"/>
    <property type="match status" value="1"/>
</dbReference>
<dbReference type="Proteomes" id="UP001301350">
    <property type="component" value="Unassembled WGS sequence"/>
</dbReference>
<dbReference type="Gene3D" id="3.10.120.10">
    <property type="entry name" value="Cytochrome b5-like heme/steroid binding domain"/>
    <property type="match status" value="1"/>
</dbReference>
<dbReference type="PANTHER" id="PTHR19372:SF7">
    <property type="entry name" value="SULFITE OXIDASE, MITOCHONDRIAL"/>
    <property type="match status" value="1"/>
</dbReference>
<dbReference type="InterPro" id="IPR001199">
    <property type="entry name" value="Cyt_B5-like_heme/steroid-bd"/>
</dbReference>
<dbReference type="InterPro" id="IPR014756">
    <property type="entry name" value="Ig_E-set"/>
</dbReference>
<dbReference type="PRINTS" id="PR00406">
    <property type="entry name" value="CYTB5RDTASE"/>
</dbReference>
<dbReference type="PROSITE" id="PS00191">
    <property type="entry name" value="CYTOCHROME_B5_1"/>
    <property type="match status" value="1"/>
</dbReference>
<comment type="caution">
    <text evidence="18">The sequence shown here is derived from an EMBL/GenBank/DDBJ whole genome shotgun (WGS) entry which is preliminary data.</text>
</comment>
<dbReference type="Pfam" id="PF00970">
    <property type="entry name" value="FAD_binding_6"/>
    <property type="match status" value="1"/>
</dbReference>
<dbReference type="InterPro" id="IPR017927">
    <property type="entry name" value="FAD-bd_FR_type"/>
</dbReference>
<dbReference type="InterPro" id="IPR039261">
    <property type="entry name" value="FNR_nucleotide-bd"/>
</dbReference>
<dbReference type="SMART" id="SM01117">
    <property type="entry name" value="Cyt-b5"/>
    <property type="match status" value="1"/>
</dbReference>
<name>A0AAV9J1U4_CYACA</name>
<dbReference type="Pfam" id="PF03404">
    <property type="entry name" value="Mo-co_dimer"/>
    <property type="match status" value="1"/>
</dbReference>
<dbReference type="Pfam" id="PF00173">
    <property type="entry name" value="Cyt-b5"/>
    <property type="match status" value="1"/>
</dbReference>
<dbReference type="PRINTS" id="PR00371">
    <property type="entry name" value="FPNCR"/>
</dbReference>
<dbReference type="InterPro" id="IPR017938">
    <property type="entry name" value="Riboflavin_synthase-like_b-brl"/>
</dbReference>
<evidence type="ECO:0000313" key="19">
    <source>
        <dbReference type="Proteomes" id="UP001301350"/>
    </source>
</evidence>
<dbReference type="GO" id="GO:0030151">
    <property type="term" value="F:molybdenum ion binding"/>
    <property type="evidence" value="ECO:0007669"/>
    <property type="project" value="InterPro"/>
</dbReference>
<dbReference type="Gene3D" id="2.60.40.650">
    <property type="match status" value="1"/>
</dbReference>
<sequence>MTSKPSPLVNEPTQPLANGTLPNDTLRPPPVDLFPEETARVREMLQKQFPDALQHPVEAVDSRDRKTPDVWVPRHPDLVRLTGRHPFNCEPPLRYLKQDVTAAELHYVRNHGAVPQLVWESHRIEVCGLLKRAATFTMAQLLVLGPLRTVPVTLVCAGNRRKEMNQVKQTIGFNWGAGGVSTSLWTGVPLANVLRHCGVECGKRARFVSCTGDDNPSGGPYGTSMPLAMAMDPYGDVLLAVAQNGKPLLPDHGFPVRLLVPGWIGGRMVKWLSRIEVTESESTNHYHYFDNRIMPPHVDKDKADAERWWYRPEYLFNELNINSAVIAPDHDEVLPLTGRKQERYTVQGYAYSGGGRQVTRVEITFDGGHTWEMCEVRHPFAPNWAGRCWAWSKFRFEVDVLRLFCATEFAVRAWDCSNNTQPYALIWNVFGMGNNCCFRVKIHPTHDAVHGAFGLRFEHPTVPGSNTGGWMARDGPKMSGGIPPRPHAAAAVEKATVAPAVPDKAVAAPKPPTHADPGKTVHGSNIYQQALRNQVNQAAAMDGPRKIRMEEVEKHRSEDDVWIVVKQRVYDCTHYLNDHPGGVAAIMMNAGADCTEDFEAIHSERAWNLLAGHYIGDLVDGDEPPEPHLDYSNSTAKLLREQLPTDAHVPSQANGGVVGDDDDDDDDDDAPITLDPRKYLSVPLIDKVILSPNSCRFRFGLPSPRHRLGLPVGNHLFVRARIDGAVVMRAYTPTTGDEVRGFFDLVIKVYRANEHPKFPAGGKLSQHLDRLSVGDQVDIKGPLGHFAYVGAGAYVLNGQRGVVRRFGFMCGGTGITPAYQVMQAILRERHQPPVEMWLVYANNGEEDILLREELEAWAEAHENVHVWHTLVSPPNGWKYGVGFIDEGMVREHLPPPGDDVLVGLCGPPIMIEKACVPNLEKAGYRREQYFSF</sequence>
<keyword evidence="19" id="KW-1185">Reference proteome</keyword>
<dbReference type="PROSITE" id="PS50255">
    <property type="entry name" value="CYTOCHROME_B5_2"/>
    <property type="match status" value="1"/>
</dbReference>
<dbReference type="AlphaFoldDB" id="A0AAV9J1U4"/>
<evidence type="ECO:0000256" key="13">
    <source>
        <dbReference type="ARBA" id="ARBA00023004"/>
    </source>
</evidence>
<dbReference type="CDD" id="cd06183">
    <property type="entry name" value="cyt_b5_reduct_like"/>
    <property type="match status" value="1"/>
</dbReference>
<dbReference type="SUPFAM" id="SSF55856">
    <property type="entry name" value="Cytochrome b5-like heme/steroid binding domain"/>
    <property type="match status" value="1"/>
</dbReference>
<organism evidence="18 19">
    <name type="scientific">Cyanidium caldarium</name>
    <name type="common">Red alga</name>
    <dbReference type="NCBI Taxonomy" id="2771"/>
    <lineage>
        <taxon>Eukaryota</taxon>
        <taxon>Rhodophyta</taxon>
        <taxon>Bangiophyceae</taxon>
        <taxon>Cyanidiales</taxon>
        <taxon>Cyanidiaceae</taxon>
        <taxon>Cyanidium</taxon>
    </lineage>
</organism>
<evidence type="ECO:0000256" key="7">
    <source>
        <dbReference type="ARBA" id="ARBA00022505"/>
    </source>
</evidence>
<dbReference type="InterPro" id="IPR008333">
    <property type="entry name" value="Cbr1-like_FAD-bd_dom"/>
</dbReference>
<dbReference type="InterPro" id="IPR018506">
    <property type="entry name" value="Cyt_B5_heme-BS"/>
</dbReference>
<comment type="cofactor">
    <cofactor evidence="2">
        <name>heme</name>
        <dbReference type="ChEBI" id="CHEBI:30413"/>
    </cofactor>
</comment>
<dbReference type="PRINTS" id="PR00363">
    <property type="entry name" value="CYTOCHROMEB5"/>
</dbReference>
<keyword evidence="11" id="KW-0274">FAD</keyword>
<dbReference type="Pfam" id="PF00174">
    <property type="entry name" value="Oxidored_molyb"/>
    <property type="match status" value="1"/>
</dbReference>
<dbReference type="GO" id="GO:0020037">
    <property type="term" value="F:heme binding"/>
    <property type="evidence" value="ECO:0007669"/>
    <property type="project" value="InterPro"/>
</dbReference>
<dbReference type="SUPFAM" id="SSF56524">
    <property type="entry name" value="Oxidoreductase molybdopterin-binding domain"/>
    <property type="match status" value="1"/>
</dbReference>
<dbReference type="PANTHER" id="PTHR19372">
    <property type="entry name" value="SULFITE REDUCTASE"/>
    <property type="match status" value="1"/>
</dbReference>
<dbReference type="InterPro" id="IPR001433">
    <property type="entry name" value="OxRdtase_FAD/NAD-bd"/>
</dbReference>
<evidence type="ECO:0000256" key="3">
    <source>
        <dbReference type="ARBA" id="ARBA00001974"/>
    </source>
</evidence>
<keyword evidence="14" id="KW-0534">Nitrate assimilation</keyword>
<feature type="compositionally biased region" description="Polar residues" evidence="15">
    <location>
        <begin position="1"/>
        <end position="23"/>
    </location>
</feature>
<dbReference type="Gene3D" id="3.40.50.80">
    <property type="entry name" value="Nucleotide-binding domain of ferredoxin-NADP reductase (FNR) module"/>
    <property type="match status" value="1"/>
</dbReference>
<dbReference type="FunFam" id="3.90.420.10:FF:000003">
    <property type="entry name" value="Nitrate reductase"/>
    <property type="match status" value="1"/>
</dbReference>
<evidence type="ECO:0000256" key="6">
    <source>
        <dbReference type="ARBA" id="ARBA00011738"/>
    </source>
</evidence>
<feature type="domain" description="Cytochrome b5 heme-binding" evidence="16">
    <location>
        <begin position="544"/>
        <end position="619"/>
    </location>
</feature>
<feature type="domain" description="FAD-binding FR-type" evidence="17">
    <location>
        <begin position="677"/>
        <end position="789"/>
    </location>
</feature>
<evidence type="ECO:0000256" key="15">
    <source>
        <dbReference type="SAM" id="MobiDB-lite"/>
    </source>
</evidence>
<dbReference type="InterPro" id="IPR000572">
    <property type="entry name" value="OxRdtase_Mopterin-bd_dom"/>
</dbReference>
<dbReference type="EMBL" id="JANCYW010000018">
    <property type="protein sequence ID" value="KAK4538577.1"/>
    <property type="molecule type" value="Genomic_DNA"/>
</dbReference>
<comment type="cofactor">
    <cofactor evidence="1">
        <name>Mo-molybdopterin</name>
        <dbReference type="ChEBI" id="CHEBI:71302"/>
    </cofactor>
</comment>
<evidence type="ECO:0000256" key="14">
    <source>
        <dbReference type="ARBA" id="ARBA00023063"/>
    </source>
</evidence>
<keyword evidence="7" id="KW-0500">Molybdenum</keyword>
<evidence type="ECO:0000256" key="4">
    <source>
        <dbReference type="ARBA" id="ARBA00003838"/>
    </source>
</evidence>
<dbReference type="InterPro" id="IPR008335">
    <property type="entry name" value="Mopterin_OxRdtase_euk"/>
</dbReference>
<dbReference type="Gene3D" id="2.40.30.10">
    <property type="entry name" value="Translation factors"/>
    <property type="match status" value="1"/>
</dbReference>
<dbReference type="SUPFAM" id="SSF81296">
    <property type="entry name" value="E set domains"/>
    <property type="match status" value="1"/>
</dbReference>
<dbReference type="InterPro" id="IPR001709">
    <property type="entry name" value="Flavoprot_Pyr_Nucl_cyt_Rdtase"/>
</dbReference>
<evidence type="ECO:0000313" key="18">
    <source>
        <dbReference type="EMBL" id="KAK4538577.1"/>
    </source>
</evidence>
<gene>
    <name evidence="18" type="ORF">CDCA_CDCA18G4602</name>
</gene>
<evidence type="ECO:0000256" key="8">
    <source>
        <dbReference type="ARBA" id="ARBA00022617"/>
    </source>
</evidence>
<dbReference type="GO" id="GO:0042128">
    <property type="term" value="P:nitrate assimilation"/>
    <property type="evidence" value="ECO:0007669"/>
    <property type="project" value="UniProtKB-KW"/>
</dbReference>
<evidence type="ECO:0008006" key="20">
    <source>
        <dbReference type="Google" id="ProtNLM"/>
    </source>
</evidence>
<evidence type="ECO:0000259" key="17">
    <source>
        <dbReference type="PROSITE" id="PS51384"/>
    </source>
</evidence>
<dbReference type="Pfam" id="PF00175">
    <property type="entry name" value="NAD_binding_1"/>
    <property type="match status" value="1"/>
</dbReference>
<evidence type="ECO:0000256" key="1">
    <source>
        <dbReference type="ARBA" id="ARBA00001924"/>
    </source>
</evidence>
<reference evidence="18 19" key="1">
    <citation type="submission" date="2022-07" db="EMBL/GenBank/DDBJ databases">
        <title>Genome-wide signatures of adaptation to extreme environments.</title>
        <authorList>
            <person name="Cho C.H."/>
            <person name="Yoon H.S."/>
        </authorList>
    </citation>
    <scope>NUCLEOTIDE SEQUENCE [LARGE SCALE GENOMIC DNA]</scope>
    <source>
        <strain evidence="18 19">DBV 063 E5</strain>
    </source>
</reference>
<dbReference type="InterPro" id="IPR005066">
    <property type="entry name" value="MoCF_OxRdtse_dimer"/>
</dbReference>
<dbReference type="FunFam" id="2.40.30.10:FF:000021">
    <property type="entry name" value="NADH-cytochrome b5 reductase"/>
    <property type="match status" value="1"/>
</dbReference>
<dbReference type="InterPro" id="IPR036400">
    <property type="entry name" value="Cyt_B5-like_heme/steroid_sf"/>
</dbReference>
<evidence type="ECO:0000256" key="12">
    <source>
        <dbReference type="ARBA" id="ARBA00023002"/>
    </source>
</evidence>
<dbReference type="GO" id="GO:0006790">
    <property type="term" value="P:sulfur compound metabolic process"/>
    <property type="evidence" value="ECO:0007669"/>
    <property type="project" value="TreeGrafter"/>
</dbReference>
<feature type="compositionally biased region" description="Acidic residues" evidence="15">
    <location>
        <begin position="659"/>
        <end position="670"/>
    </location>
</feature>
<evidence type="ECO:0000256" key="5">
    <source>
        <dbReference type="ARBA" id="ARBA00006253"/>
    </source>
</evidence>
<comment type="similarity">
    <text evidence="5">Belongs to the nitrate reductase family.</text>
</comment>
<feature type="region of interest" description="Disordered" evidence="15">
    <location>
        <begin position="645"/>
        <end position="673"/>
    </location>
</feature>
<dbReference type="PROSITE" id="PS51384">
    <property type="entry name" value="FAD_FR"/>
    <property type="match status" value="1"/>
</dbReference>
<accession>A0AAV9J1U4</accession>
<keyword evidence="10" id="KW-0479">Metal-binding</keyword>
<dbReference type="InterPro" id="IPR036374">
    <property type="entry name" value="OxRdtase_Mopterin-bd_sf"/>
</dbReference>
<evidence type="ECO:0000256" key="2">
    <source>
        <dbReference type="ARBA" id="ARBA00001971"/>
    </source>
</evidence>
<protein>
    <recommendedName>
        <fullName evidence="20">Nitrate reductase</fullName>
    </recommendedName>
</protein>
<dbReference type="PRINTS" id="PR00407">
    <property type="entry name" value="EUMOPTERIN"/>
</dbReference>
<evidence type="ECO:0000256" key="10">
    <source>
        <dbReference type="ARBA" id="ARBA00022723"/>
    </source>
</evidence>
<keyword evidence="12" id="KW-0560">Oxidoreductase</keyword>
<keyword evidence="13" id="KW-0408">Iron</keyword>
<feature type="region of interest" description="Disordered" evidence="15">
    <location>
        <begin position="1"/>
        <end position="32"/>
    </location>
</feature>
<dbReference type="Gene3D" id="3.90.420.10">
    <property type="entry name" value="Oxidoreductase, molybdopterin-binding domain"/>
    <property type="match status" value="1"/>
</dbReference>
<evidence type="ECO:0000256" key="9">
    <source>
        <dbReference type="ARBA" id="ARBA00022630"/>
    </source>
</evidence>
<dbReference type="GO" id="GO:0008482">
    <property type="term" value="F:sulfite oxidase activity"/>
    <property type="evidence" value="ECO:0007669"/>
    <property type="project" value="TreeGrafter"/>
</dbReference>
<evidence type="ECO:0000259" key="16">
    <source>
        <dbReference type="PROSITE" id="PS50255"/>
    </source>
</evidence>
<comment type="cofactor">
    <cofactor evidence="3">
        <name>FAD</name>
        <dbReference type="ChEBI" id="CHEBI:57692"/>
    </cofactor>
</comment>
<evidence type="ECO:0000256" key="11">
    <source>
        <dbReference type="ARBA" id="ARBA00022827"/>
    </source>
</evidence>
<keyword evidence="8" id="KW-0349">Heme</keyword>